<feature type="chain" id="PRO_5040188909" evidence="5">
    <location>
        <begin position="23"/>
        <end position="364"/>
    </location>
</feature>
<dbReference type="Pfam" id="PF00232">
    <property type="entry name" value="Glyco_hydro_1"/>
    <property type="match status" value="1"/>
</dbReference>
<feature type="signal peptide" evidence="5">
    <location>
        <begin position="1"/>
        <end position="22"/>
    </location>
</feature>
<sequence length="364" mass="40762">MGGLQEVLLVLFLQGLLGSSIGQEINNRFFPDSLKIGVASAAPQIEGGWNQGSKGVTIWDTFAMSHANLIIDRSTPEAACNSYNKWREDLAIIKGLNSQFYSLSIAWARILPTGYYNGTDSINERGVTYYKTILKALIKKGIEPMVTLYHWDLPDQLQDDFGGWLSPKAADLFAEYARLCYKLFGDEVKWWITINEPKQVCEAGYGGGGFAPGIVKPGVGNYICAKNVLLAHAKAYRIYDEEFRATNKGKVAMVIDTPWFEPGSQSPDDVAAAERARLFMYGLYGHPIYYGDWPEIVKDRVALRSYGEGLEVSRLPEFTPEEKKLIKGTSDYLTINYYATHMANATGEAPFDRRSFYDDMNIIE</sequence>
<name>A0A9P0L5E3_ACAOB</name>
<dbReference type="AlphaFoldDB" id="A0A9P0L5E3"/>
<evidence type="ECO:0000256" key="4">
    <source>
        <dbReference type="RuleBase" id="RU003690"/>
    </source>
</evidence>
<organism evidence="6 7">
    <name type="scientific">Acanthoscelides obtectus</name>
    <name type="common">Bean weevil</name>
    <name type="synonym">Bruchus obtectus</name>
    <dbReference type="NCBI Taxonomy" id="200917"/>
    <lineage>
        <taxon>Eukaryota</taxon>
        <taxon>Metazoa</taxon>
        <taxon>Ecdysozoa</taxon>
        <taxon>Arthropoda</taxon>
        <taxon>Hexapoda</taxon>
        <taxon>Insecta</taxon>
        <taxon>Pterygota</taxon>
        <taxon>Neoptera</taxon>
        <taxon>Endopterygota</taxon>
        <taxon>Coleoptera</taxon>
        <taxon>Polyphaga</taxon>
        <taxon>Cucujiformia</taxon>
        <taxon>Chrysomeloidea</taxon>
        <taxon>Chrysomelidae</taxon>
        <taxon>Bruchinae</taxon>
        <taxon>Bruchini</taxon>
        <taxon>Acanthoscelides</taxon>
    </lineage>
</organism>
<dbReference type="InterPro" id="IPR001360">
    <property type="entry name" value="Glyco_hydro_1"/>
</dbReference>
<gene>
    <name evidence="6" type="ORF">ACAOBT_LOCUS17404</name>
</gene>
<evidence type="ECO:0000256" key="3">
    <source>
        <dbReference type="ARBA" id="ARBA00023295"/>
    </source>
</evidence>
<dbReference type="Gene3D" id="3.20.20.80">
    <property type="entry name" value="Glycosidases"/>
    <property type="match status" value="1"/>
</dbReference>
<comment type="caution">
    <text evidence="6">The sequence shown here is derived from an EMBL/GenBank/DDBJ whole genome shotgun (WGS) entry which is preliminary data.</text>
</comment>
<keyword evidence="7" id="KW-1185">Reference proteome</keyword>
<dbReference type="PANTHER" id="PTHR10353:SF36">
    <property type="entry name" value="LP05116P"/>
    <property type="match status" value="1"/>
</dbReference>
<keyword evidence="2" id="KW-0378">Hydrolase</keyword>
<keyword evidence="3" id="KW-0326">Glycosidase</keyword>
<evidence type="ECO:0000313" key="7">
    <source>
        <dbReference type="Proteomes" id="UP001152888"/>
    </source>
</evidence>
<dbReference type="InterPro" id="IPR017853">
    <property type="entry name" value="GH"/>
</dbReference>
<accession>A0A9P0L5E3</accession>
<evidence type="ECO:0000256" key="2">
    <source>
        <dbReference type="ARBA" id="ARBA00022801"/>
    </source>
</evidence>
<comment type="similarity">
    <text evidence="1 4">Belongs to the glycosyl hydrolase 1 family.</text>
</comment>
<protein>
    <submittedName>
        <fullName evidence="6">Uncharacterized protein</fullName>
    </submittedName>
</protein>
<dbReference type="OrthoDB" id="65569at2759"/>
<evidence type="ECO:0000256" key="1">
    <source>
        <dbReference type="ARBA" id="ARBA00010838"/>
    </source>
</evidence>
<dbReference type="EMBL" id="CAKOFQ010007004">
    <property type="protein sequence ID" value="CAH1986719.1"/>
    <property type="molecule type" value="Genomic_DNA"/>
</dbReference>
<evidence type="ECO:0000256" key="5">
    <source>
        <dbReference type="SAM" id="SignalP"/>
    </source>
</evidence>
<dbReference type="GO" id="GO:0008422">
    <property type="term" value="F:beta-glucosidase activity"/>
    <property type="evidence" value="ECO:0007669"/>
    <property type="project" value="TreeGrafter"/>
</dbReference>
<reference evidence="6" key="1">
    <citation type="submission" date="2022-03" db="EMBL/GenBank/DDBJ databases">
        <authorList>
            <person name="Sayadi A."/>
        </authorList>
    </citation>
    <scope>NUCLEOTIDE SEQUENCE</scope>
</reference>
<proteinExistence type="inferred from homology"/>
<dbReference type="GO" id="GO:0005975">
    <property type="term" value="P:carbohydrate metabolic process"/>
    <property type="evidence" value="ECO:0007669"/>
    <property type="project" value="InterPro"/>
</dbReference>
<dbReference type="SUPFAM" id="SSF51445">
    <property type="entry name" value="(Trans)glycosidases"/>
    <property type="match status" value="1"/>
</dbReference>
<evidence type="ECO:0000313" key="6">
    <source>
        <dbReference type="EMBL" id="CAH1986719.1"/>
    </source>
</evidence>
<dbReference type="Proteomes" id="UP001152888">
    <property type="component" value="Unassembled WGS sequence"/>
</dbReference>
<dbReference type="PANTHER" id="PTHR10353">
    <property type="entry name" value="GLYCOSYL HYDROLASE"/>
    <property type="match status" value="1"/>
</dbReference>
<keyword evidence="5" id="KW-0732">Signal</keyword>